<organism evidence="1 2">
    <name type="scientific">Fructobacillus fructosus</name>
    <dbReference type="NCBI Taxonomy" id="1631"/>
    <lineage>
        <taxon>Bacteria</taxon>
        <taxon>Bacillati</taxon>
        <taxon>Bacillota</taxon>
        <taxon>Bacilli</taxon>
        <taxon>Lactobacillales</taxon>
        <taxon>Lactobacillaceae</taxon>
        <taxon>Fructobacillus</taxon>
    </lineage>
</organism>
<evidence type="ECO:0000313" key="2">
    <source>
        <dbReference type="Proteomes" id="UP001314261"/>
    </source>
</evidence>
<dbReference type="RefSeq" id="WP_338345808.1">
    <property type="nucleotide sequence ID" value="NZ_CAUZLR010000001.1"/>
</dbReference>
<dbReference type="Proteomes" id="UP001314261">
    <property type="component" value="Unassembled WGS sequence"/>
</dbReference>
<evidence type="ECO:0000313" key="1">
    <source>
        <dbReference type="EMBL" id="CAK1225481.1"/>
    </source>
</evidence>
<name>A0ABM9MLY5_9LACO</name>
<accession>A0ABM9MLY5</accession>
<dbReference type="InterPro" id="IPR006427">
    <property type="entry name" value="Portal_HK97"/>
</dbReference>
<sequence>MPLFKPSIMNGLVVPSGQEVGFENADIVNFLNPDGKNDGYVSASDALHNSDVYSVIYQLSSDLASSVLKADKKQAQAMIDNPTNDWTNAHSFWQGVFAQLLLGGEAFIYRWRNVNGNDMRWEYLRPSQVGTFAQQDFSGVYYNATFDSPMVGYKPVIPSNDMIHFRLLSQNGGATGVSPLRALASEFQIKDGSNKLTLKALAQSVMANGVLKTDTAGLNYKTRAALSRQFKTQVDSSDGGPIVLDKLSEYTPLEIKSDVMGILSQTDWTGKQIAKVYGVPDNVINGTGDQQSSVAMMAGEYARSLMRFANSVVSELKNKLGTNVTIDIKPAIDPVNTDYTKNIASFAKDGTLDPKQAQWLLKNSGYLPEDMPDFQSDLVGKEETNDSN</sequence>
<reference evidence="1 2" key="1">
    <citation type="submission" date="2023-10" db="EMBL/GenBank/DDBJ databases">
        <authorList>
            <person name="Botero Cardona J."/>
        </authorList>
    </citation>
    <scope>NUCLEOTIDE SEQUENCE [LARGE SCALE GENOMIC DNA]</scope>
    <source>
        <strain evidence="1 2">R-54839</strain>
    </source>
</reference>
<dbReference type="EMBL" id="CAUZLR010000001">
    <property type="protein sequence ID" value="CAK1225481.1"/>
    <property type="molecule type" value="Genomic_DNA"/>
</dbReference>
<proteinExistence type="predicted"/>
<protein>
    <submittedName>
        <fullName evidence="1">Phage portal protein BeeE (BeeE)</fullName>
    </submittedName>
</protein>
<dbReference type="Pfam" id="PF04860">
    <property type="entry name" value="Phage_portal"/>
    <property type="match status" value="1"/>
</dbReference>
<comment type="caution">
    <text evidence="1">The sequence shown here is derived from an EMBL/GenBank/DDBJ whole genome shotgun (WGS) entry which is preliminary data.</text>
</comment>
<keyword evidence="2" id="KW-1185">Reference proteome</keyword>
<dbReference type="InterPro" id="IPR006944">
    <property type="entry name" value="Phage/GTA_portal"/>
</dbReference>
<dbReference type="NCBIfam" id="TIGR01537">
    <property type="entry name" value="portal_HK97"/>
    <property type="match status" value="1"/>
</dbReference>
<gene>
    <name evidence="1" type="ORF">R54839_PPFHFPJH_00171</name>
</gene>